<evidence type="ECO:0000313" key="3">
    <source>
        <dbReference type="Proteomes" id="UP000299102"/>
    </source>
</evidence>
<dbReference type="Proteomes" id="UP000299102">
    <property type="component" value="Unassembled WGS sequence"/>
</dbReference>
<sequence length="91" mass="9577">MSLDSNSHLRTWTPAGGSVSVKNGVPPNLVESSPRPNVKMEKRGKQNRIMVRPQPVNARPNPAAMGRSATCIGGRSAPCSPSSSALPSSRL</sequence>
<accession>A0A4C1ZYI1</accession>
<evidence type="ECO:0000256" key="1">
    <source>
        <dbReference type="SAM" id="MobiDB-lite"/>
    </source>
</evidence>
<protein>
    <submittedName>
        <fullName evidence="2">Uncharacterized protein</fullName>
    </submittedName>
</protein>
<feature type="compositionally biased region" description="Polar residues" evidence="1">
    <location>
        <begin position="1"/>
        <end position="10"/>
    </location>
</feature>
<feature type="region of interest" description="Disordered" evidence="1">
    <location>
        <begin position="1"/>
        <end position="91"/>
    </location>
</feature>
<gene>
    <name evidence="2" type="ORF">EVAR_98531_1</name>
</gene>
<evidence type="ECO:0000313" key="2">
    <source>
        <dbReference type="EMBL" id="GBP92788.1"/>
    </source>
</evidence>
<proteinExistence type="predicted"/>
<reference evidence="2 3" key="1">
    <citation type="journal article" date="2019" name="Commun. Biol.">
        <title>The bagworm genome reveals a unique fibroin gene that provides high tensile strength.</title>
        <authorList>
            <person name="Kono N."/>
            <person name="Nakamura H."/>
            <person name="Ohtoshi R."/>
            <person name="Tomita M."/>
            <person name="Numata K."/>
            <person name="Arakawa K."/>
        </authorList>
    </citation>
    <scope>NUCLEOTIDE SEQUENCE [LARGE SCALE GENOMIC DNA]</scope>
</reference>
<organism evidence="2 3">
    <name type="scientific">Eumeta variegata</name>
    <name type="common">Bagworm moth</name>
    <name type="synonym">Eumeta japonica</name>
    <dbReference type="NCBI Taxonomy" id="151549"/>
    <lineage>
        <taxon>Eukaryota</taxon>
        <taxon>Metazoa</taxon>
        <taxon>Ecdysozoa</taxon>
        <taxon>Arthropoda</taxon>
        <taxon>Hexapoda</taxon>
        <taxon>Insecta</taxon>
        <taxon>Pterygota</taxon>
        <taxon>Neoptera</taxon>
        <taxon>Endopterygota</taxon>
        <taxon>Lepidoptera</taxon>
        <taxon>Glossata</taxon>
        <taxon>Ditrysia</taxon>
        <taxon>Tineoidea</taxon>
        <taxon>Psychidae</taxon>
        <taxon>Oiketicinae</taxon>
        <taxon>Eumeta</taxon>
    </lineage>
</organism>
<keyword evidence="3" id="KW-1185">Reference proteome</keyword>
<name>A0A4C1ZYI1_EUMVA</name>
<comment type="caution">
    <text evidence="2">The sequence shown here is derived from an EMBL/GenBank/DDBJ whole genome shotgun (WGS) entry which is preliminary data.</text>
</comment>
<dbReference type="EMBL" id="BGZK01002309">
    <property type="protein sequence ID" value="GBP92788.1"/>
    <property type="molecule type" value="Genomic_DNA"/>
</dbReference>
<dbReference type="AlphaFoldDB" id="A0A4C1ZYI1"/>
<feature type="compositionally biased region" description="Low complexity" evidence="1">
    <location>
        <begin position="75"/>
        <end position="91"/>
    </location>
</feature>